<feature type="region of interest" description="Disordered" evidence="2">
    <location>
        <begin position="113"/>
        <end position="143"/>
    </location>
</feature>
<evidence type="ECO:0000256" key="3">
    <source>
        <dbReference type="SAM" id="Phobius"/>
    </source>
</evidence>
<dbReference type="KEGG" id="theu:HPC62_04970"/>
<keyword evidence="3" id="KW-1133">Transmembrane helix</keyword>
<keyword evidence="5" id="KW-1185">Reference proteome</keyword>
<name>A0A6M8BG95_9CYAN</name>
<reference evidence="4 5" key="1">
    <citation type="submission" date="2020-05" db="EMBL/GenBank/DDBJ databases">
        <title>Complete genome sequence of of a novel Thermoleptolyngbya strain isolated from hot springs of Ganzi, Sichuan China.</title>
        <authorList>
            <person name="Tang J."/>
            <person name="Daroch M."/>
            <person name="Li L."/>
            <person name="Waleron K."/>
            <person name="Waleron M."/>
            <person name="Waleron M."/>
        </authorList>
    </citation>
    <scope>NUCLEOTIDE SEQUENCE [LARGE SCALE GENOMIC DNA]</scope>
    <source>
        <strain evidence="4 5">PKUAC-SCTA183</strain>
    </source>
</reference>
<proteinExistence type="predicted"/>
<evidence type="ECO:0000313" key="5">
    <source>
        <dbReference type="Proteomes" id="UP000505210"/>
    </source>
</evidence>
<keyword evidence="3" id="KW-0472">Membrane</keyword>
<gene>
    <name evidence="4" type="ORF">HPC62_04970</name>
</gene>
<keyword evidence="3" id="KW-0812">Transmembrane</keyword>
<accession>A0A6M8BG95</accession>
<keyword evidence="1" id="KW-0175">Coiled coil</keyword>
<dbReference type="EMBL" id="CP053661">
    <property type="protein sequence ID" value="QKD81625.1"/>
    <property type="molecule type" value="Genomic_DNA"/>
</dbReference>
<dbReference type="RefSeq" id="WP_172354022.1">
    <property type="nucleotide sequence ID" value="NZ_CP053661.1"/>
</dbReference>
<feature type="region of interest" description="Disordered" evidence="2">
    <location>
        <begin position="1"/>
        <end position="29"/>
    </location>
</feature>
<feature type="transmembrane region" description="Helical" evidence="3">
    <location>
        <begin position="177"/>
        <end position="198"/>
    </location>
</feature>
<protein>
    <submittedName>
        <fullName evidence="4">Uncharacterized protein</fullName>
    </submittedName>
</protein>
<sequence>MKPQSNPDPSLRNPGSALPNSPAAPAAGYAPTVPMSVYRELSAELQASKAMLDSLHQQNQQLARQNQQFRQEIERLSASVLNLQQIAGLSQPAWVAPTRADQEDAAAIAQQIRPVAPPVSQPPSKKSPTSSKPKAPPSQPAISEAHALADSLRFTEQPGSLPLGDPSESSPRDLSGLWLWFTVLAIIITAFGAGFMVVRPLLPNSSR</sequence>
<feature type="compositionally biased region" description="Low complexity" evidence="2">
    <location>
        <begin position="122"/>
        <end position="133"/>
    </location>
</feature>
<evidence type="ECO:0000256" key="2">
    <source>
        <dbReference type="SAM" id="MobiDB-lite"/>
    </source>
</evidence>
<dbReference type="AlphaFoldDB" id="A0A6M8BG95"/>
<feature type="coiled-coil region" evidence="1">
    <location>
        <begin position="38"/>
        <end position="86"/>
    </location>
</feature>
<dbReference type="Proteomes" id="UP000505210">
    <property type="component" value="Chromosome"/>
</dbReference>
<evidence type="ECO:0000313" key="4">
    <source>
        <dbReference type="EMBL" id="QKD81625.1"/>
    </source>
</evidence>
<organism evidence="4 5">
    <name type="scientific">Thermoleptolyngbya sichuanensis A183</name>
    <dbReference type="NCBI Taxonomy" id="2737172"/>
    <lineage>
        <taxon>Bacteria</taxon>
        <taxon>Bacillati</taxon>
        <taxon>Cyanobacteriota</taxon>
        <taxon>Cyanophyceae</taxon>
        <taxon>Oculatellales</taxon>
        <taxon>Oculatellaceae</taxon>
        <taxon>Thermoleptolyngbya</taxon>
        <taxon>Thermoleptolyngbya sichuanensis</taxon>
    </lineage>
</organism>
<evidence type="ECO:0000256" key="1">
    <source>
        <dbReference type="SAM" id="Coils"/>
    </source>
</evidence>
<feature type="compositionally biased region" description="Low complexity" evidence="2">
    <location>
        <begin position="13"/>
        <end position="28"/>
    </location>
</feature>